<dbReference type="Proteomes" id="UP001243623">
    <property type="component" value="Chromosome"/>
</dbReference>
<dbReference type="SUPFAM" id="SSF50447">
    <property type="entry name" value="Translation proteins"/>
    <property type="match status" value="1"/>
</dbReference>
<evidence type="ECO:0000259" key="7">
    <source>
        <dbReference type="Pfam" id="PF24986"/>
    </source>
</evidence>
<dbReference type="InterPro" id="IPR056792">
    <property type="entry name" value="PRC_RimM"/>
</dbReference>
<dbReference type="GO" id="GO:0043022">
    <property type="term" value="F:ribosome binding"/>
    <property type="evidence" value="ECO:0007669"/>
    <property type="project" value="InterPro"/>
</dbReference>
<dbReference type="HAMAP" id="MF_00014">
    <property type="entry name" value="Ribosome_mat_RimM"/>
    <property type="match status" value="1"/>
</dbReference>
<organism evidence="8 9">
    <name type="scientific">Selenobaculum gibii</name>
    <dbReference type="NCBI Taxonomy" id="3054208"/>
    <lineage>
        <taxon>Bacteria</taxon>
        <taxon>Bacillati</taxon>
        <taxon>Bacillota</taxon>
        <taxon>Negativicutes</taxon>
        <taxon>Selenomonadales</taxon>
        <taxon>Selenomonadaceae</taxon>
        <taxon>Selenobaculum</taxon>
    </lineage>
</organism>
<keyword evidence="9" id="KW-1185">Reference proteome</keyword>
<keyword evidence="2 5" id="KW-0690">Ribosome biogenesis</keyword>
<evidence type="ECO:0000256" key="5">
    <source>
        <dbReference type="HAMAP-Rule" id="MF_00014"/>
    </source>
</evidence>
<dbReference type="Gene3D" id="2.30.30.240">
    <property type="entry name" value="PRC-barrel domain"/>
    <property type="match status" value="1"/>
</dbReference>
<evidence type="ECO:0000259" key="6">
    <source>
        <dbReference type="Pfam" id="PF01782"/>
    </source>
</evidence>
<dbReference type="Pfam" id="PF24986">
    <property type="entry name" value="PRC_RimM"/>
    <property type="match status" value="1"/>
</dbReference>
<dbReference type="AlphaFoldDB" id="A0A9Y2AHM8"/>
<dbReference type="Pfam" id="PF01782">
    <property type="entry name" value="RimM"/>
    <property type="match status" value="1"/>
</dbReference>
<feature type="domain" description="Ribosome maturation factor RimM PRC barrel" evidence="7">
    <location>
        <begin position="97"/>
        <end position="163"/>
    </location>
</feature>
<proteinExistence type="inferred from homology"/>
<evidence type="ECO:0000256" key="2">
    <source>
        <dbReference type="ARBA" id="ARBA00022517"/>
    </source>
</evidence>
<protein>
    <recommendedName>
        <fullName evidence="5">Ribosome maturation factor RimM</fullName>
    </recommendedName>
</protein>
<dbReference type="SUPFAM" id="SSF50346">
    <property type="entry name" value="PRC-barrel domain"/>
    <property type="match status" value="1"/>
</dbReference>
<dbReference type="GO" id="GO:0005737">
    <property type="term" value="C:cytoplasm"/>
    <property type="evidence" value="ECO:0007669"/>
    <property type="project" value="UniProtKB-SubCell"/>
</dbReference>
<evidence type="ECO:0000256" key="1">
    <source>
        <dbReference type="ARBA" id="ARBA00022490"/>
    </source>
</evidence>
<dbReference type="InterPro" id="IPR011961">
    <property type="entry name" value="RimM"/>
</dbReference>
<dbReference type="GO" id="GO:0042274">
    <property type="term" value="P:ribosomal small subunit biogenesis"/>
    <property type="evidence" value="ECO:0007669"/>
    <property type="project" value="UniProtKB-UniRule"/>
</dbReference>
<comment type="function">
    <text evidence="5">An accessory protein needed during the final step in the assembly of 30S ribosomal subunit, possibly for assembly of the head region. Essential for efficient processing of 16S rRNA. May be needed both before and after RbfA during the maturation of 16S rRNA. It has affinity for free ribosomal 30S subunits but not for 70S ribosomes.</text>
</comment>
<keyword evidence="4 5" id="KW-0143">Chaperone</keyword>
<gene>
    <name evidence="5 8" type="primary">rimM</name>
    <name evidence="8" type="ORF">P3F81_06540</name>
</gene>
<comment type="subunit">
    <text evidence="5">Binds ribosomal protein uS19.</text>
</comment>
<dbReference type="GO" id="GO:0005840">
    <property type="term" value="C:ribosome"/>
    <property type="evidence" value="ECO:0007669"/>
    <property type="project" value="InterPro"/>
</dbReference>
<dbReference type="EMBL" id="CP120678">
    <property type="protein sequence ID" value="WIW69585.1"/>
    <property type="molecule type" value="Genomic_DNA"/>
</dbReference>
<dbReference type="Gene3D" id="2.40.30.60">
    <property type="entry name" value="RimM"/>
    <property type="match status" value="1"/>
</dbReference>
<evidence type="ECO:0000256" key="4">
    <source>
        <dbReference type="ARBA" id="ARBA00023186"/>
    </source>
</evidence>
<dbReference type="GO" id="GO:0006364">
    <property type="term" value="P:rRNA processing"/>
    <property type="evidence" value="ECO:0007669"/>
    <property type="project" value="UniProtKB-UniRule"/>
</dbReference>
<accession>A0A9Y2AHM8</accession>
<dbReference type="KEGG" id="sgbi:P3F81_06540"/>
<dbReference type="PANTHER" id="PTHR33692">
    <property type="entry name" value="RIBOSOME MATURATION FACTOR RIMM"/>
    <property type="match status" value="1"/>
</dbReference>
<keyword evidence="3 5" id="KW-0698">rRNA processing</keyword>
<dbReference type="InterPro" id="IPR011033">
    <property type="entry name" value="PRC_barrel-like_sf"/>
</dbReference>
<dbReference type="InterPro" id="IPR009000">
    <property type="entry name" value="Transl_B-barrel_sf"/>
</dbReference>
<evidence type="ECO:0000313" key="9">
    <source>
        <dbReference type="Proteomes" id="UP001243623"/>
    </source>
</evidence>
<dbReference type="RefSeq" id="WP_147668806.1">
    <property type="nucleotide sequence ID" value="NZ_CP120678.1"/>
</dbReference>
<evidence type="ECO:0000313" key="8">
    <source>
        <dbReference type="EMBL" id="WIW69585.1"/>
    </source>
</evidence>
<keyword evidence="1 5" id="KW-0963">Cytoplasm</keyword>
<reference evidence="8" key="1">
    <citation type="submission" date="2023-03" db="EMBL/GenBank/DDBJ databases">
        <title>Selenobaculum gbiensis gen. nov. sp. nov., a new bacterium isolated from the gut microbiota of IBD patient.</title>
        <authorList>
            <person name="Yeo S."/>
            <person name="Park H."/>
            <person name="Huh C.S."/>
        </authorList>
    </citation>
    <scope>NUCLEOTIDE SEQUENCE</scope>
    <source>
        <strain evidence="8">ICN-92133</strain>
    </source>
</reference>
<name>A0A9Y2AHM8_9FIRM</name>
<dbReference type="InterPro" id="IPR002676">
    <property type="entry name" value="RimM_N"/>
</dbReference>
<dbReference type="InterPro" id="IPR036976">
    <property type="entry name" value="RimM_N_sf"/>
</dbReference>
<comment type="domain">
    <text evidence="5">The PRC barrel domain binds ribosomal protein uS19.</text>
</comment>
<dbReference type="NCBIfam" id="TIGR02273">
    <property type="entry name" value="16S_RimM"/>
    <property type="match status" value="1"/>
</dbReference>
<comment type="subcellular location">
    <subcellularLocation>
        <location evidence="5">Cytoplasm</location>
    </subcellularLocation>
</comment>
<feature type="domain" description="RimM N-terminal" evidence="6">
    <location>
        <begin position="6"/>
        <end position="84"/>
    </location>
</feature>
<sequence>MDNLITIGKFGAPHGVRGEIRIIPLTDFPNRFKSLKNVIIDDSKKLTINSIKYHNQFIVIKFDEFDSKESVNTLNGKLLKVERKDVPPLSPGEFYSFDIIGLLVRDEDETILGHVVEILKTGSNDVYIVKKDNQELLIPALKSVVKSIDVKNGYMIVKLQEEMV</sequence>
<evidence type="ECO:0000256" key="3">
    <source>
        <dbReference type="ARBA" id="ARBA00022552"/>
    </source>
</evidence>
<dbReference type="PANTHER" id="PTHR33692:SF1">
    <property type="entry name" value="RIBOSOME MATURATION FACTOR RIMM"/>
    <property type="match status" value="1"/>
</dbReference>
<comment type="similarity">
    <text evidence="5">Belongs to the RimM family.</text>
</comment>